<dbReference type="Proteomes" id="UP000286773">
    <property type="component" value="Unassembled WGS sequence"/>
</dbReference>
<dbReference type="RefSeq" id="WP_126814281.1">
    <property type="nucleotide sequence ID" value="NZ_NGKC01000012.1"/>
</dbReference>
<dbReference type="PANTHER" id="PTHR11091">
    <property type="entry name" value="OXIDOREDUCTASE-RELATED"/>
    <property type="match status" value="1"/>
</dbReference>
<dbReference type="PANTHER" id="PTHR11091:SF0">
    <property type="entry name" value="MALATE DEHYDROGENASE"/>
    <property type="match status" value="1"/>
</dbReference>
<evidence type="ECO:0000256" key="2">
    <source>
        <dbReference type="ARBA" id="ARBA00023002"/>
    </source>
</evidence>
<reference evidence="3 4" key="1">
    <citation type="submission" date="2017-05" db="EMBL/GenBank/DDBJ databases">
        <title>Vagococcus spp. assemblies.</title>
        <authorList>
            <person name="Gulvik C.A."/>
        </authorList>
    </citation>
    <scope>NUCLEOTIDE SEQUENCE [LARGE SCALE GENOMIC DNA]</scope>
    <source>
        <strain evidence="3 4">LMG 24798</strain>
    </source>
</reference>
<evidence type="ECO:0000313" key="3">
    <source>
        <dbReference type="EMBL" id="RSU10451.1"/>
    </source>
</evidence>
<name>A0A430AQP6_9ENTE</name>
<comment type="similarity">
    <text evidence="1">Belongs to the LDH2/MDH2 oxidoreductase family.</text>
</comment>
<dbReference type="Gene3D" id="3.30.1370.60">
    <property type="entry name" value="Hypothetical oxidoreductase yiak, domain 2"/>
    <property type="match status" value="1"/>
</dbReference>
<dbReference type="InterPro" id="IPR043144">
    <property type="entry name" value="Mal/L-sulf/L-lact_DH-like_ah"/>
</dbReference>
<dbReference type="OrthoDB" id="9769447at2"/>
<dbReference type="InterPro" id="IPR003767">
    <property type="entry name" value="Malate/L-lactate_DH-like"/>
</dbReference>
<accession>A0A430AQP6</accession>
<keyword evidence="4" id="KW-1185">Reference proteome</keyword>
<dbReference type="InterPro" id="IPR036111">
    <property type="entry name" value="Mal/L-sulfo/L-lacto_DH-like_sf"/>
</dbReference>
<evidence type="ECO:0000313" key="4">
    <source>
        <dbReference type="Proteomes" id="UP000286773"/>
    </source>
</evidence>
<dbReference type="InterPro" id="IPR043143">
    <property type="entry name" value="Mal/L-sulf/L-lact_DH-like_NADP"/>
</dbReference>
<organism evidence="3 4">
    <name type="scientific">Vagococcus acidifermentans</name>
    <dbReference type="NCBI Taxonomy" id="564710"/>
    <lineage>
        <taxon>Bacteria</taxon>
        <taxon>Bacillati</taxon>
        <taxon>Bacillota</taxon>
        <taxon>Bacilli</taxon>
        <taxon>Lactobacillales</taxon>
        <taxon>Enterococcaceae</taxon>
        <taxon>Vagococcus</taxon>
    </lineage>
</organism>
<dbReference type="EMBL" id="NGKC01000012">
    <property type="protein sequence ID" value="RSU10451.1"/>
    <property type="molecule type" value="Genomic_DNA"/>
</dbReference>
<proteinExistence type="inferred from homology"/>
<dbReference type="GO" id="GO:0016491">
    <property type="term" value="F:oxidoreductase activity"/>
    <property type="evidence" value="ECO:0007669"/>
    <property type="project" value="UniProtKB-KW"/>
</dbReference>
<keyword evidence="2" id="KW-0560">Oxidoreductase</keyword>
<sequence length="370" mass="40271">MTEQMYYETFDRMEEFMTLGFEAISVPQEDAKTAAKVLIESDKRGIDSHGVGRFKPIYIDRIEDGILNVETKIDIIRETKTTALLDANDGLGHVASVKAMEIAIAKAKEYGTSMVAVKNSSHYGIAGYYSLMAAKEGMIGITGTNARPSIAPTFGVENMLGTNPLTIGFPTDEDFPFVLDCATSTTQRGKIEHYARIGKELPVGWVIDEQGKDVTDPDIALLGLVKGTCALAPLGGAGEVGAGYKGYGYATVVEVLSSALQGGPFLTQLTGLDENGQKVPYHLGHFFMVVDIDAIVDRAAFEKQAGDIMRTLRASKKAAGEERIYTAGEKEHLAFLERSETGIPINKAVRESLTAVRDKYDVDFKFVWDE</sequence>
<evidence type="ECO:0000256" key="1">
    <source>
        <dbReference type="ARBA" id="ARBA00006056"/>
    </source>
</evidence>
<dbReference type="Gene3D" id="1.10.1530.10">
    <property type="match status" value="1"/>
</dbReference>
<protein>
    <submittedName>
        <fullName evidence="3">Lactate dehydrogenase</fullName>
    </submittedName>
</protein>
<gene>
    <name evidence="3" type="ORF">CBF27_10580</name>
</gene>
<dbReference type="Pfam" id="PF02615">
    <property type="entry name" value="Ldh_2"/>
    <property type="match status" value="1"/>
</dbReference>
<dbReference type="AlphaFoldDB" id="A0A430AQP6"/>
<dbReference type="SUPFAM" id="SSF89733">
    <property type="entry name" value="L-sulfolactate dehydrogenase-like"/>
    <property type="match status" value="1"/>
</dbReference>
<comment type="caution">
    <text evidence="3">The sequence shown here is derived from an EMBL/GenBank/DDBJ whole genome shotgun (WGS) entry which is preliminary data.</text>
</comment>